<keyword evidence="3" id="KW-1185">Reference proteome</keyword>
<gene>
    <name evidence="2" type="ORF">KQI42_15430</name>
</gene>
<feature type="transmembrane region" description="Helical" evidence="1">
    <location>
        <begin position="44"/>
        <end position="61"/>
    </location>
</feature>
<dbReference type="Proteomes" id="UP000749471">
    <property type="component" value="Unassembled WGS sequence"/>
</dbReference>
<sequence>MNITFFQSIGKGSIASRIVLLRQLILFVPSLLLFSKIFGINGVWFAQPIVDFTMIIVGLALQKKEYKRLKTIKIEL</sequence>
<protein>
    <submittedName>
        <fullName evidence="2">Multidrug transporter</fullName>
    </submittedName>
</protein>
<keyword evidence="1" id="KW-0812">Transmembrane</keyword>
<name>A0ABS6E907_9FIRM</name>
<dbReference type="EMBL" id="JAHLPM010000015">
    <property type="protein sequence ID" value="MBU5439410.1"/>
    <property type="molecule type" value="Genomic_DNA"/>
</dbReference>
<proteinExistence type="predicted"/>
<feature type="transmembrane region" description="Helical" evidence="1">
    <location>
        <begin position="20"/>
        <end position="38"/>
    </location>
</feature>
<keyword evidence="1" id="KW-0472">Membrane</keyword>
<keyword evidence="1" id="KW-1133">Transmembrane helix</keyword>
<evidence type="ECO:0000256" key="1">
    <source>
        <dbReference type="SAM" id="Phobius"/>
    </source>
</evidence>
<reference evidence="2 3" key="1">
    <citation type="submission" date="2021-06" db="EMBL/GenBank/DDBJ databases">
        <authorList>
            <person name="Sun Q."/>
            <person name="Li D."/>
        </authorList>
    </citation>
    <scope>NUCLEOTIDE SEQUENCE [LARGE SCALE GENOMIC DNA]</scope>
    <source>
        <strain evidence="2 3">MSJ-40</strain>
    </source>
</reference>
<evidence type="ECO:0000313" key="3">
    <source>
        <dbReference type="Proteomes" id="UP000749471"/>
    </source>
</evidence>
<evidence type="ECO:0000313" key="2">
    <source>
        <dbReference type="EMBL" id="MBU5439410.1"/>
    </source>
</evidence>
<organism evidence="2 3">
    <name type="scientific">Tissierella simiarum</name>
    <dbReference type="NCBI Taxonomy" id="2841534"/>
    <lineage>
        <taxon>Bacteria</taxon>
        <taxon>Bacillati</taxon>
        <taxon>Bacillota</taxon>
        <taxon>Tissierellia</taxon>
        <taxon>Tissierellales</taxon>
        <taxon>Tissierellaceae</taxon>
        <taxon>Tissierella</taxon>
    </lineage>
</organism>
<accession>A0ABS6E907</accession>
<comment type="caution">
    <text evidence="2">The sequence shown here is derived from an EMBL/GenBank/DDBJ whole genome shotgun (WGS) entry which is preliminary data.</text>
</comment>
<dbReference type="RefSeq" id="WP_216521120.1">
    <property type="nucleotide sequence ID" value="NZ_JAHLPM010000015.1"/>
</dbReference>